<evidence type="ECO:0000313" key="4">
    <source>
        <dbReference type="Proteomes" id="UP000251853"/>
    </source>
</evidence>
<name>A0A2X2UJL0_9FIRM</name>
<keyword evidence="2" id="KW-0732">Signal</keyword>
<dbReference type="RefSeq" id="WP_112483298.1">
    <property type="nucleotide sequence ID" value="NZ_CAPBAK010000053.1"/>
</dbReference>
<evidence type="ECO:0000313" key="3">
    <source>
        <dbReference type="EMBL" id="SQB16478.1"/>
    </source>
</evidence>
<feature type="transmembrane region" description="Helical" evidence="1">
    <location>
        <begin position="54"/>
        <end position="76"/>
    </location>
</feature>
<accession>A0A2X2UJL0</accession>
<feature type="signal peptide" evidence="2">
    <location>
        <begin position="1"/>
        <end position="30"/>
    </location>
</feature>
<reference evidence="3 4" key="1">
    <citation type="submission" date="2018-06" db="EMBL/GenBank/DDBJ databases">
        <authorList>
            <consortium name="Pathogen Informatics"/>
            <person name="Doyle S."/>
        </authorList>
    </citation>
    <scope>NUCLEOTIDE SEQUENCE [LARGE SCALE GENOMIC DNA]</scope>
    <source>
        <strain evidence="3 4">NCTC11224</strain>
    </source>
</reference>
<sequence length="96" mass="9852">MKLLNSVRKYGALPIASGLVSVGLAVPAFAAEGSPAGPTDWSGVISALTAQVSISTIMGALATFVAAGIGIVFTWWGVRKGIRSLMAAFRKGRMSI</sequence>
<keyword evidence="1" id="KW-0812">Transmembrane</keyword>
<dbReference type="EMBL" id="UAVW01000020">
    <property type="protein sequence ID" value="SQB16478.1"/>
    <property type="molecule type" value="Genomic_DNA"/>
</dbReference>
<proteinExistence type="predicted"/>
<dbReference type="AlphaFoldDB" id="A0A2X2UJL0"/>
<keyword evidence="1" id="KW-0472">Membrane</keyword>
<feature type="chain" id="PRO_5015975870" description="Circular bacteriocin, circularin A/uberolysin family" evidence="2">
    <location>
        <begin position="31"/>
        <end position="96"/>
    </location>
</feature>
<dbReference type="Proteomes" id="UP000251853">
    <property type="component" value="Unassembled WGS sequence"/>
</dbReference>
<keyword evidence="4" id="KW-1185">Reference proteome</keyword>
<evidence type="ECO:0008006" key="5">
    <source>
        <dbReference type="Google" id="ProtNLM"/>
    </source>
</evidence>
<gene>
    <name evidence="3" type="ORF">NCTC11224_05597</name>
</gene>
<keyword evidence="1" id="KW-1133">Transmembrane helix</keyword>
<protein>
    <recommendedName>
        <fullName evidence="5">Circular bacteriocin, circularin A/uberolysin family</fullName>
    </recommendedName>
</protein>
<evidence type="ECO:0000256" key="2">
    <source>
        <dbReference type="SAM" id="SignalP"/>
    </source>
</evidence>
<organism evidence="3 4">
    <name type="scientific">Enterocloster clostridioformis</name>
    <dbReference type="NCBI Taxonomy" id="1531"/>
    <lineage>
        <taxon>Bacteria</taxon>
        <taxon>Bacillati</taxon>
        <taxon>Bacillota</taxon>
        <taxon>Clostridia</taxon>
        <taxon>Lachnospirales</taxon>
        <taxon>Lachnospiraceae</taxon>
        <taxon>Enterocloster</taxon>
    </lineage>
</organism>
<evidence type="ECO:0000256" key="1">
    <source>
        <dbReference type="SAM" id="Phobius"/>
    </source>
</evidence>